<evidence type="ECO:0000259" key="11">
    <source>
        <dbReference type="PROSITE" id="PS51900"/>
    </source>
</evidence>
<accession>A0ABV3Y453</accession>
<dbReference type="EMBL" id="JBFSHR010000014">
    <property type="protein sequence ID" value="MEX6429313.1"/>
    <property type="molecule type" value="Genomic_DNA"/>
</dbReference>
<evidence type="ECO:0000256" key="5">
    <source>
        <dbReference type="ARBA" id="ARBA00022908"/>
    </source>
</evidence>
<evidence type="ECO:0000256" key="6">
    <source>
        <dbReference type="ARBA" id="ARBA00023125"/>
    </source>
</evidence>
<feature type="domain" description="Core-binding (CB)" evidence="11">
    <location>
        <begin position="3"/>
        <end position="86"/>
    </location>
</feature>
<dbReference type="PANTHER" id="PTHR30349">
    <property type="entry name" value="PHAGE INTEGRASE-RELATED"/>
    <property type="match status" value="1"/>
</dbReference>
<evidence type="ECO:0000259" key="10">
    <source>
        <dbReference type="PROSITE" id="PS51898"/>
    </source>
</evidence>
<dbReference type="SUPFAM" id="SSF56349">
    <property type="entry name" value="DNA breaking-rejoining enzymes"/>
    <property type="match status" value="1"/>
</dbReference>
<keyword evidence="3" id="KW-0132">Cell division</keyword>
<dbReference type="Proteomes" id="UP001560267">
    <property type="component" value="Unassembled WGS sequence"/>
</dbReference>
<gene>
    <name evidence="12" type="ORF">AB6A68_05605</name>
</gene>
<reference evidence="12 13" key="1">
    <citation type="submission" date="2024-07" db="EMBL/GenBank/DDBJ databases">
        <title>Draft Genome Sequence of Ferrimicrobium acidiphilum Strain YE2023, Isolated from a Pulp of Bioleach Reactor.</title>
        <authorList>
            <person name="Elkina Y.A."/>
            <person name="Bulaeva A.G."/>
            <person name="Beletsky A.V."/>
            <person name="Mardanov A.V."/>
        </authorList>
    </citation>
    <scope>NUCLEOTIDE SEQUENCE [LARGE SCALE GENOMIC DNA]</scope>
    <source>
        <strain evidence="12 13">YE2023</strain>
    </source>
</reference>
<dbReference type="PROSITE" id="PS51898">
    <property type="entry name" value="TYR_RECOMBINASE"/>
    <property type="match status" value="1"/>
</dbReference>
<keyword evidence="4" id="KW-0159">Chromosome partition</keyword>
<dbReference type="Gene3D" id="1.10.150.130">
    <property type="match status" value="1"/>
</dbReference>
<proteinExistence type="predicted"/>
<sequence>MGTTEAWRLEEYSTSISHLAPTTIHRYRTSLDWFIREAAGLGVHDPAQFDIQLVRRLLSIRQAGGAARSTIRTDLAALSSYLRFREDLQLSYLRLALTQPAAAPRRLPRTLDVAQVVDTLERLANDPNASRLHYAVLETLYDTGLRVGELVQLDVGDIDFTGQRVLVRHGKGDKPRVVPVAERCLVALRQYLRTRSDTNEALFLGVRGTRLGTRAVYRIVNVYFPGSHPHLLRHSYATHLLENGADLRSLQELLGHARLSTTEIYTHVSHERLAQVYRELHPRGQ</sequence>
<evidence type="ECO:0000256" key="7">
    <source>
        <dbReference type="ARBA" id="ARBA00023172"/>
    </source>
</evidence>
<evidence type="ECO:0000313" key="13">
    <source>
        <dbReference type="Proteomes" id="UP001560267"/>
    </source>
</evidence>
<feature type="domain" description="Tyr recombinase" evidence="10">
    <location>
        <begin position="106"/>
        <end position="278"/>
    </location>
</feature>
<dbReference type="InterPro" id="IPR004107">
    <property type="entry name" value="Integrase_SAM-like_N"/>
</dbReference>
<dbReference type="InterPro" id="IPR002104">
    <property type="entry name" value="Integrase_catalytic"/>
</dbReference>
<organism evidence="12 13">
    <name type="scientific">Ferrimicrobium acidiphilum</name>
    <dbReference type="NCBI Taxonomy" id="121039"/>
    <lineage>
        <taxon>Bacteria</taxon>
        <taxon>Bacillati</taxon>
        <taxon>Actinomycetota</taxon>
        <taxon>Acidimicrobiia</taxon>
        <taxon>Acidimicrobiales</taxon>
        <taxon>Acidimicrobiaceae</taxon>
        <taxon>Ferrimicrobium</taxon>
    </lineage>
</organism>
<keyword evidence="5" id="KW-0229">DNA integration</keyword>
<keyword evidence="6 9" id="KW-0238">DNA-binding</keyword>
<dbReference type="RefSeq" id="WP_366525886.1">
    <property type="nucleotide sequence ID" value="NZ_JBFSHR010000014.1"/>
</dbReference>
<dbReference type="Gene3D" id="1.10.443.10">
    <property type="entry name" value="Intergrase catalytic core"/>
    <property type="match status" value="1"/>
</dbReference>
<name>A0ABV3Y453_9ACTN</name>
<keyword evidence="7" id="KW-0233">DNA recombination</keyword>
<evidence type="ECO:0000256" key="9">
    <source>
        <dbReference type="PROSITE-ProRule" id="PRU01248"/>
    </source>
</evidence>
<evidence type="ECO:0000256" key="8">
    <source>
        <dbReference type="ARBA" id="ARBA00023306"/>
    </source>
</evidence>
<keyword evidence="2" id="KW-0963">Cytoplasm</keyword>
<dbReference type="InterPro" id="IPR010998">
    <property type="entry name" value="Integrase_recombinase_N"/>
</dbReference>
<dbReference type="InterPro" id="IPR013762">
    <property type="entry name" value="Integrase-like_cat_sf"/>
</dbReference>
<dbReference type="Pfam" id="PF02899">
    <property type="entry name" value="Phage_int_SAM_1"/>
    <property type="match status" value="1"/>
</dbReference>
<keyword evidence="13" id="KW-1185">Reference proteome</keyword>
<protein>
    <submittedName>
        <fullName evidence="12">Tyrosine-type recombinase/integrase</fullName>
    </submittedName>
</protein>
<dbReference type="PANTHER" id="PTHR30349:SF77">
    <property type="entry name" value="TYROSINE RECOMBINASE XERC"/>
    <property type="match status" value="1"/>
</dbReference>
<comment type="subcellular location">
    <subcellularLocation>
        <location evidence="1">Cytoplasm</location>
    </subcellularLocation>
</comment>
<dbReference type="InterPro" id="IPR011010">
    <property type="entry name" value="DNA_brk_join_enz"/>
</dbReference>
<evidence type="ECO:0000256" key="1">
    <source>
        <dbReference type="ARBA" id="ARBA00004496"/>
    </source>
</evidence>
<dbReference type="InterPro" id="IPR044068">
    <property type="entry name" value="CB"/>
</dbReference>
<evidence type="ECO:0000256" key="4">
    <source>
        <dbReference type="ARBA" id="ARBA00022829"/>
    </source>
</evidence>
<keyword evidence="8" id="KW-0131">Cell cycle</keyword>
<evidence type="ECO:0000313" key="12">
    <source>
        <dbReference type="EMBL" id="MEX6429313.1"/>
    </source>
</evidence>
<comment type="caution">
    <text evidence="12">The sequence shown here is derived from an EMBL/GenBank/DDBJ whole genome shotgun (WGS) entry which is preliminary data.</text>
</comment>
<evidence type="ECO:0000256" key="3">
    <source>
        <dbReference type="ARBA" id="ARBA00022618"/>
    </source>
</evidence>
<dbReference type="PROSITE" id="PS51900">
    <property type="entry name" value="CB"/>
    <property type="match status" value="1"/>
</dbReference>
<evidence type="ECO:0000256" key="2">
    <source>
        <dbReference type="ARBA" id="ARBA00022490"/>
    </source>
</evidence>
<dbReference type="Pfam" id="PF00589">
    <property type="entry name" value="Phage_integrase"/>
    <property type="match status" value="1"/>
</dbReference>
<dbReference type="InterPro" id="IPR050090">
    <property type="entry name" value="Tyrosine_recombinase_XerCD"/>
</dbReference>